<protein>
    <submittedName>
        <fullName evidence="2">Uncharacterized protein</fullName>
    </submittedName>
</protein>
<name>A0ABV8K114_9BACL</name>
<dbReference type="RefSeq" id="WP_377717714.1">
    <property type="nucleotide sequence ID" value="NZ_JBHSAM010000014.1"/>
</dbReference>
<proteinExistence type="predicted"/>
<feature type="compositionally biased region" description="Basic and acidic residues" evidence="1">
    <location>
        <begin position="11"/>
        <end position="21"/>
    </location>
</feature>
<gene>
    <name evidence="2" type="ORF">ACFOZ8_05055</name>
</gene>
<comment type="caution">
    <text evidence="2">The sequence shown here is derived from an EMBL/GenBank/DDBJ whole genome shotgun (WGS) entry which is preliminary data.</text>
</comment>
<dbReference type="Proteomes" id="UP001595715">
    <property type="component" value="Unassembled WGS sequence"/>
</dbReference>
<accession>A0ABV8K114</accession>
<organism evidence="2 3">
    <name type="scientific">Paenibacillus xanthanilyticus</name>
    <dbReference type="NCBI Taxonomy" id="1783531"/>
    <lineage>
        <taxon>Bacteria</taxon>
        <taxon>Bacillati</taxon>
        <taxon>Bacillota</taxon>
        <taxon>Bacilli</taxon>
        <taxon>Bacillales</taxon>
        <taxon>Paenibacillaceae</taxon>
        <taxon>Paenibacillus</taxon>
    </lineage>
</organism>
<evidence type="ECO:0000313" key="3">
    <source>
        <dbReference type="Proteomes" id="UP001595715"/>
    </source>
</evidence>
<feature type="region of interest" description="Disordered" evidence="1">
    <location>
        <begin position="1"/>
        <end position="22"/>
    </location>
</feature>
<sequence>MSDKSGGLAPAKREVRHHGAETMRTNRTNAGQTAQGGAASILTLQRMAGNSAVRQMLALQRRADEPRHAAAAALPVIQRYGGLQSLGAVALDLAGGDVAKAEHIGHFLRATSFNYEFAWWVAAQDELDAAGLFKLCAYLVKDRPNYDCADPALLEKARDVYLQQGRDVVKAGEVLDELALYGFREDTKQQVEEGAEKRKDAAVAVKEQGIDEKANLDVAAKIAKFKEGREKKIFDIKGDKVTLTSKASKGDQTAKKNLDTNIKSVREKTVTDKEQARTEAETDQQNEIEAAKRFLADEQQSKEAHEALQMASGQPDMARQLIRLYKHKPTGSDAPALAQAVLEHAGDHAAAAEHIDWLTDMTAGNVLTLAKTIRLYDYLRSLPDVPGPFIQAVAGHATAHDGPKLEAVLELYRTAPDKLTHLAEVVKQTSADPAVLHIMGPFIASKLADSAKVWAIAQTGQLDAARVAGMVGILSQNGPQAAAGESLLRIPSLKLEDVIDFAVGKVNTDTLWAMQHMKTGDLKDAEAIMGLMGTVKERDILEKLLQLQADRAQLEKDLQPLQGAKGSKLLTLYQKAPVTDPAMVADLSKLDPSLHVQPMLDAGVPSASVQGYLNAGWKPARLASICDGLTPVDTASLMAYATPLKDTIEKLMTTFKQDGGVASRMKQKNILATETSALLAFANRSGIGGVQAVGKGWTNPLGLVEISDERTGHFMHRHRYQTFDFKKIKDQNSLWPSNKTPDNVLSHLRNTLGKMKENGFKAPFAGRLTGLDAGGGYTATIGPTTNNKKVIGSYYPDGGTGVVNYSDVDMRRFADTLGYNHN</sequence>
<evidence type="ECO:0000256" key="1">
    <source>
        <dbReference type="SAM" id="MobiDB-lite"/>
    </source>
</evidence>
<dbReference type="EMBL" id="JBHSAM010000014">
    <property type="protein sequence ID" value="MFC4099022.1"/>
    <property type="molecule type" value="Genomic_DNA"/>
</dbReference>
<reference evidence="3" key="1">
    <citation type="journal article" date="2019" name="Int. J. Syst. Evol. Microbiol.">
        <title>The Global Catalogue of Microorganisms (GCM) 10K type strain sequencing project: providing services to taxonomists for standard genome sequencing and annotation.</title>
        <authorList>
            <consortium name="The Broad Institute Genomics Platform"/>
            <consortium name="The Broad Institute Genome Sequencing Center for Infectious Disease"/>
            <person name="Wu L."/>
            <person name="Ma J."/>
        </authorList>
    </citation>
    <scope>NUCLEOTIDE SEQUENCE [LARGE SCALE GENOMIC DNA]</scope>
    <source>
        <strain evidence="3">IBRC-M 10987</strain>
    </source>
</reference>
<evidence type="ECO:0000313" key="2">
    <source>
        <dbReference type="EMBL" id="MFC4099022.1"/>
    </source>
</evidence>
<keyword evidence="3" id="KW-1185">Reference proteome</keyword>